<keyword evidence="10 21" id="KW-0418">Kinase</keyword>
<dbReference type="GO" id="GO:0005886">
    <property type="term" value="C:plasma membrane"/>
    <property type="evidence" value="ECO:0007669"/>
    <property type="project" value="UniProtKB-SubCell"/>
</dbReference>
<keyword evidence="13 17" id="KW-0472">Membrane</keyword>
<organism evidence="21 22">
    <name type="scientific">Amphritea balenae</name>
    <dbReference type="NCBI Taxonomy" id="452629"/>
    <lineage>
        <taxon>Bacteria</taxon>
        <taxon>Pseudomonadati</taxon>
        <taxon>Pseudomonadota</taxon>
        <taxon>Gammaproteobacteria</taxon>
        <taxon>Oceanospirillales</taxon>
        <taxon>Oceanospirillaceae</taxon>
        <taxon>Amphritea</taxon>
    </lineage>
</organism>
<evidence type="ECO:0000313" key="21">
    <source>
        <dbReference type="EMBL" id="RRD00159.1"/>
    </source>
</evidence>
<comment type="similarity">
    <text evidence="2">Belongs to the CpsD/CapB family.</text>
</comment>
<dbReference type="SUPFAM" id="SSF52540">
    <property type="entry name" value="P-loop containing nucleoside triphosphate hydrolases"/>
    <property type="match status" value="1"/>
</dbReference>
<dbReference type="CDD" id="cd05387">
    <property type="entry name" value="BY-kinase"/>
    <property type="match status" value="1"/>
</dbReference>
<dbReference type="PANTHER" id="PTHR32309">
    <property type="entry name" value="TYROSINE-PROTEIN KINASE"/>
    <property type="match status" value="1"/>
</dbReference>
<feature type="transmembrane region" description="Helical" evidence="17">
    <location>
        <begin position="442"/>
        <end position="462"/>
    </location>
</feature>
<keyword evidence="16" id="KW-0175">Coiled coil</keyword>
<dbReference type="InterPro" id="IPR050445">
    <property type="entry name" value="Bact_polysacc_biosynth/exp"/>
</dbReference>
<dbReference type="GO" id="GO:0004715">
    <property type="term" value="F:non-membrane spanning protein tyrosine kinase activity"/>
    <property type="evidence" value="ECO:0007669"/>
    <property type="project" value="UniProtKB-EC"/>
</dbReference>
<evidence type="ECO:0000256" key="5">
    <source>
        <dbReference type="ARBA" id="ARBA00022475"/>
    </source>
</evidence>
<dbReference type="OrthoDB" id="9775724at2"/>
<keyword evidence="9" id="KW-0547">Nucleotide-binding</keyword>
<dbReference type="InterPro" id="IPR003856">
    <property type="entry name" value="LPS_length_determ_N"/>
</dbReference>
<evidence type="ECO:0000256" key="9">
    <source>
        <dbReference type="ARBA" id="ARBA00022741"/>
    </source>
</evidence>
<keyword evidence="6" id="KW-0997">Cell inner membrane</keyword>
<sequence length="740" mass="82514">MDTTDKFNQQTPEEVIDLRQYWMTINRNKWSILSFAVIISILTTLVVFSMQPLYRATATLLIESQQANVVSIEEVYGLDSSNNEYFLTQFEILKSRQLAEKVILKLNLLDHPEFNPEPSALSFNWRDLIPVELPQQTVSKEEFAQSKFQSVTTDFLGRLTISPIRKTQLVNITFEAHDRLLAAKIANAVGDAYIENNLEARLQLTYKASEWLMERLTGLREQVNSSEEKLQQYRNAEQIIGSDGGATIANNELSLISTRLVDARRTRLEAESLYRQVKSVASPSPEAFEHIPLILNHPLVRDLKRAELETALKKADLAKRYGAKHPQMKAVESELNDVRAALYSQIKKIINSVENDYRIALANERSLKNDQTNAKQNLQSINNKEHKLQSLKKEAESNRQLYDTFFTRLKETNATGDLQTANARISDPAIAPPFPAKPKKKLIVVLAFVASIMFGIVLAFLMEALNNTVKSANDVESKLHSTMLGLLPLLDKDKSLVNPSYSTYITDPQSPYSESVRTIRTGVVLSALDSPHKTLCCTSSIPGEGKTSVAINLATSLGQMEKVLLIDADMRKPSIAKAFELSNKQPGLSNLVAGTSKLEECIHRADANNIDLMTAGIIPPNPLDLLASKRFAKALEILETKYDRIIIDTAPTQAVSDALVLAPHVGAMIYVVKADSTNYQQAKSGLKRLRDVNAPVIGVVLNQLDIKKASKYYGNEYQGYYDSYGYSDSDNLTSEAKSPA</sequence>
<dbReference type="RefSeq" id="WP_124925629.1">
    <property type="nucleotide sequence ID" value="NZ_BMOH01000005.1"/>
</dbReference>
<dbReference type="Pfam" id="PF13614">
    <property type="entry name" value="AAA_31"/>
    <property type="match status" value="1"/>
</dbReference>
<evidence type="ECO:0000256" key="8">
    <source>
        <dbReference type="ARBA" id="ARBA00022692"/>
    </source>
</evidence>
<evidence type="ECO:0000256" key="12">
    <source>
        <dbReference type="ARBA" id="ARBA00022989"/>
    </source>
</evidence>
<evidence type="ECO:0000256" key="3">
    <source>
        <dbReference type="ARBA" id="ARBA00008883"/>
    </source>
</evidence>
<evidence type="ECO:0000256" key="6">
    <source>
        <dbReference type="ARBA" id="ARBA00022519"/>
    </source>
</evidence>
<protein>
    <recommendedName>
        <fullName evidence="4">non-specific protein-tyrosine kinase</fullName>
        <ecNumber evidence="4">2.7.10.2</ecNumber>
    </recommendedName>
</protein>
<evidence type="ECO:0000256" key="7">
    <source>
        <dbReference type="ARBA" id="ARBA00022679"/>
    </source>
</evidence>
<feature type="domain" description="Polysaccharide chain length determinant N-terminal" evidence="18">
    <location>
        <begin position="16"/>
        <end position="105"/>
    </location>
</feature>
<evidence type="ECO:0000259" key="20">
    <source>
        <dbReference type="Pfam" id="PF13807"/>
    </source>
</evidence>
<dbReference type="InterPro" id="IPR032807">
    <property type="entry name" value="GNVR"/>
</dbReference>
<dbReference type="Gene3D" id="3.40.50.300">
    <property type="entry name" value="P-loop containing nucleotide triphosphate hydrolases"/>
    <property type="match status" value="1"/>
</dbReference>
<evidence type="ECO:0000256" key="2">
    <source>
        <dbReference type="ARBA" id="ARBA00007316"/>
    </source>
</evidence>
<dbReference type="Proteomes" id="UP000267535">
    <property type="component" value="Unassembled WGS sequence"/>
</dbReference>
<dbReference type="EMBL" id="RQXV01000003">
    <property type="protein sequence ID" value="RRD00159.1"/>
    <property type="molecule type" value="Genomic_DNA"/>
</dbReference>
<dbReference type="InterPro" id="IPR027417">
    <property type="entry name" value="P-loop_NTPase"/>
</dbReference>
<keyword evidence="22" id="KW-1185">Reference proteome</keyword>
<dbReference type="Pfam" id="PF13807">
    <property type="entry name" value="GNVR"/>
    <property type="match status" value="1"/>
</dbReference>
<reference evidence="21 22" key="1">
    <citation type="submission" date="2018-11" db="EMBL/GenBank/DDBJ databases">
        <title>The draft genome sequence of Amphritea balenae JAMM 1525T.</title>
        <authorList>
            <person name="Fang Z."/>
            <person name="Zhang Y."/>
            <person name="Han X."/>
        </authorList>
    </citation>
    <scope>NUCLEOTIDE SEQUENCE [LARGE SCALE GENOMIC DNA]</scope>
    <source>
        <strain evidence="21 22">JAMM 1525</strain>
    </source>
</reference>
<evidence type="ECO:0000259" key="19">
    <source>
        <dbReference type="Pfam" id="PF13614"/>
    </source>
</evidence>
<dbReference type="PANTHER" id="PTHR32309:SF13">
    <property type="entry name" value="FERRIC ENTEROBACTIN TRANSPORT PROTEIN FEPE"/>
    <property type="match status" value="1"/>
</dbReference>
<comment type="similarity">
    <text evidence="3">Belongs to the etk/wzc family.</text>
</comment>
<dbReference type="EC" id="2.7.10.2" evidence="4"/>
<gene>
    <name evidence="21" type="ORF">EHS89_08110</name>
</gene>
<dbReference type="GO" id="GO:0005524">
    <property type="term" value="F:ATP binding"/>
    <property type="evidence" value="ECO:0007669"/>
    <property type="project" value="UniProtKB-KW"/>
</dbReference>
<evidence type="ECO:0000256" key="13">
    <source>
        <dbReference type="ARBA" id="ARBA00023136"/>
    </source>
</evidence>
<evidence type="ECO:0000259" key="18">
    <source>
        <dbReference type="Pfam" id="PF02706"/>
    </source>
</evidence>
<keyword evidence="5" id="KW-1003">Cell membrane</keyword>
<feature type="domain" description="Tyrosine-protein kinase G-rich" evidence="20">
    <location>
        <begin position="390"/>
        <end position="461"/>
    </location>
</feature>
<dbReference type="FunFam" id="3.40.50.300:FF:000527">
    <property type="entry name" value="Tyrosine-protein kinase etk"/>
    <property type="match status" value="1"/>
</dbReference>
<dbReference type="Pfam" id="PF02706">
    <property type="entry name" value="Wzz"/>
    <property type="match status" value="1"/>
</dbReference>
<dbReference type="NCBIfam" id="TIGR01007">
    <property type="entry name" value="eps_fam"/>
    <property type="match status" value="1"/>
</dbReference>
<feature type="coiled-coil region" evidence="16">
    <location>
        <begin position="364"/>
        <end position="401"/>
    </location>
</feature>
<comment type="caution">
    <text evidence="21">The sequence shown here is derived from an EMBL/GenBank/DDBJ whole genome shotgun (WGS) entry which is preliminary data.</text>
</comment>
<evidence type="ECO:0000256" key="16">
    <source>
        <dbReference type="SAM" id="Coils"/>
    </source>
</evidence>
<keyword evidence="7 21" id="KW-0808">Transferase</keyword>
<evidence type="ECO:0000256" key="4">
    <source>
        <dbReference type="ARBA" id="ARBA00011903"/>
    </source>
</evidence>
<keyword evidence="11" id="KW-0067">ATP-binding</keyword>
<evidence type="ECO:0000256" key="17">
    <source>
        <dbReference type="SAM" id="Phobius"/>
    </source>
</evidence>
<keyword evidence="14" id="KW-0829">Tyrosine-protein kinase</keyword>
<dbReference type="AlphaFoldDB" id="A0A3P1SSI9"/>
<comment type="subcellular location">
    <subcellularLocation>
        <location evidence="1">Cell inner membrane</location>
        <topology evidence="1">Multi-pass membrane protein</topology>
    </subcellularLocation>
</comment>
<evidence type="ECO:0000256" key="11">
    <source>
        <dbReference type="ARBA" id="ARBA00022840"/>
    </source>
</evidence>
<evidence type="ECO:0000256" key="1">
    <source>
        <dbReference type="ARBA" id="ARBA00004429"/>
    </source>
</evidence>
<accession>A0A3P1SSI9</accession>
<proteinExistence type="inferred from homology"/>
<comment type="catalytic activity">
    <reaction evidence="15">
        <text>L-tyrosyl-[protein] + ATP = O-phospho-L-tyrosyl-[protein] + ADP + H(+)</text>
        <dbReference type="Rhea" id="RHEA:10596"/>
        <dbReference type="Rhea" id="RHEA-COMP:10136"/>
        <dbReference type="Rhea" id="RHEA-COMP:20101"/>
        <dbReference type="ChEBI" id="CHEBI:15378"/>
        <dbReference type="ChEBI" id="CHEBI:30616"/>
        <dbReference type="ChEBI" id="CHEBI:46858"/>
        <dbReference type="ChEBI" id="CHEBI:61978"/>
        <dbReference type="ChEBI" id="CHEBI:456216"/>
        <dbReference type="EC" id="2.7.10.2"/>
    </reaction>
</comment>
<dbReference type="InterPro" id="IPR025669">
    <property type="entry name" value="AAA_dom"/>
</dbReference>
<dbReference type="InterPro" id="IPR005702">
    <property type="entry name" value="Wzc-like_C"/>
</dbReference>
<dbReference type="GO" id="GO:0042802">
    <property type="term" value="F:identical protein binding"/>
    <property type="evidence" value="ECO:0007669"/>
    <property type="project" value="UniProtKB-ARBA"/>
</dbReference>
<keyword evidence="12 17" id="KW-1133">Transmembrane helix</keyword>
<evidence type="ECO:0000256" key="10">
    <source>
        <dbReference type="ARBA" id="ARBA00022777"/>
    </source>
</evidence>
<feature type="transmembrane region" description="Helical" evidence="17">
    <location>
        <begin position="30"/>
        <end position="48"/>
    </location>
</feature>
<evidence type="ECO:0000313" key="22">
    <source>
        <dbReference type="Proteomes" id="UP000267535"/>
    </source>
</evidence>
<keyword evidence="8 17" id="KW-0812">Transmembrane</keyword>
<evidence type="ECO:0000256" key="14">
    <source>
        <dbReference type="ARBA" id="ARBA00023137"/>
    </source>
</evidence>
<evidence type="ECO:0000256" key="15">
    <source>
        <dbReference type="ARBA" id="ARBA00051245"/>
    </source>
</evidence>
<name>A0A3P1SSI9_9GAMM</name>
<feature type="domain" description="AAA" evidence="19">
    <location>
        <begin position="543"/>
        <end position="657"/>
    </location>
</feature>